<evidence type="ECO:0000256" key="2">
    <source>
        <dbReference type="ARBA" id="ARBA00022723"/>
    </source>
</evidence>
<dbReference type="GO" id="GO:0009055">
    <property type="term" value="F:electron transfer activity"/>
    <property type="evidence" value="ECO:0007669"/>
    <property type="project" value="InterPro"/>
</dbReference>
<dbReference type="GO" id="GO:0020037">
    <property type="term" value="F:heme binding"/>
    <property type="evidence" value="ECO:0007669"/>
    <property type="project" value="InterPro"/>
</dbReference>
<feature type="transmembrane region" description="Helical" evidence="6">
    <location>
        <begin position="103"/>
        <end position="126"/>
    </location>
</feature>
<dbReference type="EMBL" id="MTKS01000076">
    <property type="protein sequence ID" value="RWX51823.1"/>
    <property type="molecule type" value="Genomic_DNA"/>
</dbReference>
<keyword evidence="6" id="KW-0812">Transmembrane</keyword>
<sequence>MLVALLLVIAGATVLVLIEMTGKKVAGQQEYKKRISRLFGYLLFFLFAVVVALLLNNVGGFDYQGIMSVWEAVHIVLALLLLALILIKLFLIKLHVQSSFRLILIGTLIFGFIFVLIGVTIGYYIFNPSGSRSAAEIRLRWAPRSMASDQNLMGIKCSKCHSLERVFLSSKDGKGWQRTVRRMAELDYPNISTADVERITDYLIEEQQRREKSTDRRKTGKNLISRKCVICHDLGRVFSADKTAQEWEETIDNMIEFLGVSNFLSPQEKNDIILFLSSRQGGRMQSKLSGKAKMAEALVARKCSAGCHALDRVLRVEKDPRQWRETVESMEAMTGDPEFLSEQEKDIIIDWLLHRKQPLFQGKTVNSELPEDVHTLISGKCISCHDLEKLFQGRIREGGLPPEKPKKITSTPESPGMTRDRSGKSPEQIKKERTR</sequence>
<dbReference type="Gene3D" id="1.10.760.10">
    <property type="entry name" value="Cytochrome c-like domain"/>
    <property type="match status" value="3"/>
</dbReference>
<dbReference type="InterPro" id="IPR015182">
    <property type="entry name" value="QH-AmDH_asu_heme-bd_dom"/>
</dbReference>
<dbReference type="Proteomes" id="UP000286862">
    <property type="component" value="Unassembled WGS sequence"/>
</dbReference>
<keyword evidence="11" id="KW-1185">Reference proteome</keyword>
<evidence type="ECO:0000313" key="8">
    <source>
        <dbReference type="EMBL" id="RWX48427.1"/>
    </source>
</evidence>
<evidence type="ECO:0000313" key="11">
    <source>
        <dbReference type="Proteomes" id="UP000288892"/>
    </source>
</evidence>
<keyword evidence="6" id="KW-0472">Membrane</keyword>
<reference evidence="10 11" key="1">
    <citation type="submission" date="2017-01" db="EMBL/GenBank/DDBJ databases">
        <title>The cable genome- insights into the physiology and evolution of filamentous bacteria capable of sulfide oxidation via long distance electron transfer.</title>
        <authorList>
            <person name="Schreiber L."/>
            <person name="Bjerg J.T."/>
            <person name="Boggild A."/>
            <person name="Van De Vossenberg J."/>
            <person name="Meysman F."/>
            <person name="Nielsen L.P."/>
            <person name="Schramm A."/>
            <person name="Kjeldsen K.U."/>
        </authorList>
    </citation>
    <scope>NUCLEOTIDE SEQUENCE [LARGE SCALE GENOMIC DNA]</scope>
    <source>
        <strain evidence="8">A2</strain>
        <strain evidence="9">A5</strain>
    </source>
</reference>
<dbReference type="AlphaFoldDB" id="A0A3S3QM94"/>
<dbReference type="Proteomes" id="UP000288892">
    <property type="component" value="Unassembled WGS sequence"/>
</dbReference>
<proteinExistence type="predicted"/>
<feature type="transmembrane region" description="Helical" evidence="6">
    <location>
        <begin position="6"/>
        <end position="26"/>
    </location>
</feature>
<evidence type="ECO:0000256" key="6">
    <source>
        <dbReference type="SAM" id="Phobius"/>
    </source>
</evidence>
<feature type="transmembrane region" description="Helical" evidence="6">
    <location>
        <begin position="72"/>
        <end position="91"/>
    </location>
</feature>
<comment type="caution">
    <text evidence="8">The sequence shown here is derived from an EMBL/GenBank/DDBJ whole genome shotgun (WGS) entry which is preliminary data.</text>
</comment>
<feature type="domain" description="Cytochrome c" evidence="7">
    <location>
        <begin position="215"/>
        <end position="356"/>
    </location>
</feature>
<dbReference type="InterPro" id="IPR036909">
    <property type="entry name" value="Cyt_c-like_dom_sf"/>
</dbReference>
<keyword evidence="3 4" id="KW-0408">Iron</keyword>
<name>A0A3S3QM94_9BACT</name>
<keyword evidence="6" id="KW-1133">Transmembrane helix</keyword>
<evidence type="ECO:0000313" key="9">
    <source>
        <dbReference type="EMBL" id="RWX51823.1"/>
    </source>
</evidence>
<evidence type="ECO:0000259" key="7">
    <source>
        <dbReference type="PROSITE" id="PS51007"/>
    </source>
</evidence>
<protein>
    <recommendedName>
        <fullName evidence="7">Cytochrome c domain-containing protein</fullName>
    </recommendedName>
</protein>
<feature type="transmembrane region" description="Helical" evidence="6">
    <location>
        <begin position="38"/>
        <end position="60"/>
    </location>
</feature>
<dbReference type="SUPFAM" id="SSF46626">
    <property type="entry name" value="Cytochrome c"/>
    <property type="match status" value="1"/>
</dbReference>
<dbReference type="PROSITE" id="PS51007">
    <property type="entry name" value="CYTC"/>
    <property type="match status" value="1"/>
</dbReference>
<keyword evidence="1 4" id="KW-0349">Heme</keyword>
<evidence type="ECO:0000256" key="3">
    <source>
        <dbReference type="ARBA" id="ARBA00023004"/>
    </source>
</evidence>
<evidence type="ECO:0000256" key="4">
    <source>
        <dbReference type="PROSITE-ProRule" id="PRU00433"/>
    </source>
</evidence>
<dbReference type="EMBL" id="MTKQ01000097">
    <property type="protein sequence ID" value="RWX48427.1"/>
    <property type="molecule type" value="Genomic_DNA"/>
</dbReference>
<dbReference type="Pfam" id="PF09098">
    <property type="entry name" value="Dehyd-heme_bind"/>
    <property type="match status" value="1"/>
</dbReference>
<dbReference type="InterPro" id="IPR009056">
    <property type="entry name" value="Cyt_c-like_dom"/>
</dbReference>
<organism evidence="8 10">
    <name type="scientific">Candidatus Electrothrix marina</name>
    <dbReference type="NCBI Taxonomy" id="1859130"/>
    <lineage>
        <taxon>Bacteria</taxon>
        <taxon>Pseudomonadati</taxon>
        <taxon>Thermodesulfobacteriota</taxon>
        <taxon>Desulfobulbia</taxon>
        <taxon>Desulfobulbales</taxon>
        <taxon>Desulfobulbaceae</taxon>
        <taxon>Candidatus Electrothrix</taxon>
    </lineage>
</organism>
<evidence type="ECO:0000256" key="5">
    <source>
        <dbReference type="SAM" id="MobiDB-lite"/>
    </source>
</evidence>
<evidence type="ECO:0000256" key="1">
    <source>
        <dbReference type="ARBA" id="ARBA00022617"/>
    </source>
</evidence>
<feature type="region of interest" description="Disordered" evidence="5">
    <location>
        <begin position="395"/>
        <end position="435"/>
    </location>
</feature>
<keyword evidence="2 4" id="KW-0479">Metal-binding</keyword>
<dbReference type="GO" id="GO:0046872">
    <property type="term" value="F:metal ion binding"/>
    <property type="evidence" value="ECO:0007669"/>
    <property type="project" value="UniProtKB-KW"/>
</dbReference>
<feature type="compositionally biased region" description="Basic and acidic residues" evidence="5">
    <location>
        <begin position="418"/>
        <end position="435"/>
    </location>
</feature>
<gene>
    <name evidence="8" type="ORF">VT99_10972</name>
    <name evidence="9" type="ORF">VU01_10763</name>
</gene>
<evidence type="ECO:0000313" key="10">
    <source>
        <dbReference type="Proteomes" id="UP000286862"/>
    </source>
</evidence>
<accession>A0A3S3QM94</accession>